<comment type="caution">
    <text evidence="1">The sequence shown here is derived from an EMBL/GenBank/DDBJ whole genome shotgun (WGS) entry which is preliminary data.</text>
</comment>
<dbReference type="SFLD" id="SFLDS00003">
    <property type="entry name" value="Haloacid_Dehalogenase"/>
    <property type="match status" value="1"/>
</dbReference>
<dbReference type="SFLD" id="SFLDG01135">
    <property type="entry name" value="C1.5.6:_HAD__Beta-PGM__Phospha"/>
    <property type="match status" value="1"/>
</dbReference>
<dbReference type="SUPFAM" id="SSF56784">
    <property type="entry name" value="HAD-like"/>
    <property type="match status" value="1"/>
</dbReference>
<dbReference type="PANTHER" id="PTHR43434">
    <property type="entry name" value="PHOSPHOGLYCOLATE PHOSPHATASE"/>
    <property type="match status" value="1"/>
</dbReference>
<dbReference type="InterPro" id="IPR006439">
    <property type="entry name" value="HAD-SF_hydro_IA"/>
</dbReference>
<accession>A0A2R7ZYN5</accession>
<evidence type="ECO:0000313" key="1">
    <source>
        <dbReference type="EMBL" id="TFJ30413.1"/>
    </source>
</evidence>
<dbReference type="GO" id="GO:0008967">
    <property type="term" value="F:phosphoglycolate phosphatase activity"/>
    <property type="evidence" value="ECO:0007669"/>
    <property type="project" value="TreeGrafter"/>
</dbReference>
<dbReference type="AlphaFoldDB" id="A0A2R7ZYN5"/>
<dbReference type="InterPro" id="IPR023198">
    <property type="entry name" value="PGP-like_dom2"/>
</dbReference>
<dbReference type="InterPro" id="IPR041492">
    <property type="entry name" value="HAD_2"/>
</dbReference>
<dbReference type="InterPro" id="IPR023214">
    <property type="entry name" value="HAD_sf"/>
</dbReference>
<sequence>MSIETVLFDFDGTLADTNALISQSHLAVLEEYFPGEYDLESVRAFNGPTLEMVYGKLNPLEKETMIAKYRHFNETHHDEMVTIFEGVAENLDRLKSAGIRLAVVSSKRNDVLLRGLDLLNLKEYFEVIVGGLDYKKAKPDPEPIYVALEQLKVDFETAIMVGDNSHDIESANNAGIVSVFVEWSEKTLAEIKPYHPDVTVTSMTDLADYVIRNKARIKGD</sequence>
<reference evidence="1 2" key="1">
    <citation type="journal article" date="2018" name="Int. J. Food Microbiol.">
        <title>Growth of Carnobacterium spp. isolated from chilled vacuum-packaged meat under relevant acidic conditions.</title>
        <authorList>
            <person name="Zhang P."/>
            <person name="Badoni M."/>
            <person name="Ganzle M."/>
            <person name="Yang X."/>
        </authorList>
    </citation>
    <scope>NUCLEOTIDE SEQUENCE [LARGE SCALE GENOMIC DNA]</scope>
    <source>
        <strain evidence="1 2">B2</strain>
    </source>
</reference>
<dbReference type="PANTHER" id="PTHR43434:SF26">
    <property type="entry name" value="PYROPHOSPHATASE PPAX"/>
    <property type="match status" value="1"/>
</dbReference>
<dbReference type="Gene3D" id="3.40.50.1000">
    <property type="entry name" value="HAD superfamily/HAD-like"/>
    <property type="match status" value="1"/>
</dbReference>
<evidence type="ECO:0000313" key="2">
    <source>
        <dbReference type="Proteomes" id="UP000297938"/>
    </source>
</evidence>
<organism evidence="1 2">
    <name type="scientific">Carnobacterium divergens</name>
    <name type="common">Lactobacillus divergens</name>
    <dbReference type="NCBI Taxonomy" id="2748"/>
    <lineage>
        <taxon>Bacteria</taxon>
        <taxon>Bacillati</taxon>
        <taxon>Bacillota</taxon>
        <taxon>Bacilli</taxon>
        <taxon>Lactobacillales</taxon>
        <taxon>Carnobacteriaceae</taxon>
        <taxon>Carnobacterium</taxon>
    </lineage>
</organism>
<dbReference type="GO" id="GO:0006281">
    <property type="term" value="P:DNA repair"/>
    <property type="evidence" value="ECO:0007669"/>
    <property type="project" value="TreeGrafter"/>
</dbReference>
<dbReference type="FunFam" id="3.40.50.1000:FF:000022">
    <property type="entry name" value="Phosphoglycolate phosphatase"/>
    <property type="match status" value="1"/>
</dbReference>
<dbReference type="STRING" id="2748.CDIV41_120058"/>
<dbReference type="Proteomes" id="UP000297938">
    <property type="component" value="Unassembled WGS sequence"/>
</dbReference>
<dbReference type="Pfam" id="PF13419">
    <property type="entry name" value="HAD_2"/>
    <property type="match status" value="1"/>
</dbReference>
<dbReference type="InterPro" id="IPR036412">
    <property type="entry name" value="HAD-like_sf"/>
</dbReference>
<dbReference type="NCBIfam" id="TIGR01549">
    <property type="entry name" value="HAD-SF-IA-v1"/>
    <property type="match status" value="1"/>
</dbReference>
<dbReference type="SFLD" id="SFLDG01129">
    <property type="entry name" value="C1.5:_HAD__Beta-PGM__Phosphata"/>
    <property type="match status" value="1"/>
</dbReference>
<dbReference type="PRINTS" id="PR00413">
    <property type="entry name" value="HADHALOGNASE"/>
</dbReference>
<dbReference type="NCBIfam" id="NF009804">
    <property type="entry name" value="PRK13288.1"/>
    <property type="match status" value="1"/>
</dbReference>
<dbReference type="RefSeq" id="WP_109841305.1">
    <property type="nucleotide sequence ID" value="NZ_CBCPJQ010000004.1"/>
</dbReference>
<gene>
    <name evidence="1" type="ORF">CKN69_00450</name>
</gene>
<dbReference type="NCBIfam" id="TIGR01509">
    <property type="entry name" value="HAD-SF-IA-v3"/>
    <property type="match status" value="1"/>
</dbReference>
<name>A0A2R7ZYN5_CARDV</name>
<dbReference type="InterPro" id="IPR050155">
    <property type="entry name" value="HAD-like_hydrolase_sf"/>
</dbReference>
<dbReference type="GO" id="GO:0005829">
    <property type="term" value="C:cytosol"/>
    <property type="evidence" value="ECO:0007669"/>
    <property type="project" value="TreeGrafter"/>
</dbReference>
<protein>
    <submittedName>
        <fullName evidence="1">Pyrophosphatase PpaX</fullName>
    </submittedName>
</protein>
<dbReference type="Gene3D" id="1.10.150.240">
    <property type="entry name" value="Putative phosphatase, domain 2"/>
    <property type="match status" value="1"/>
</dbReference>
<dbReference type="EMBL" id="NRPP01000002">
    <property type="protein sequence ID" value="TFJ30413.1"/>
    <property type="molecule type" value="Genomic_DNA"/>
</dbReference>
<proteinExistence type="predicted"/>